<protein>
    <submittedName>
        <fullName evidence="1">Uncharacterized protein</fullName>
    </submittedName>
</protein>
<dbReference type="Proteomes" id="UP000299102">
    <property type="component" value="Unassembled WGS sequence"/>
</dbReference>
<dbReference type="AlphaFoldDB" id="A0A4C1UMR1"/>
<sequence length="119" mass="13607">MNTRDSGGVVGASPASEVAIRYLTEEEMGRWRGDWADGDGRELMEESRGVMEVVWEWNSYLLDETRQRKMLLHACILSECGTAVRRHGIGSELYMSGYRISQRAFSINIRPGLKLRYCM</sequence>
<gene>
    <name evidence="1" type="ORF">EVAR_82766_1</name>
</gene>
<accession>A0A4C1UMR1</accession>
<keyword evidence="2" id="KW-1185">Reference proteome</keyword>
<reference evidence="1 2" key="1">
    <citation type="journal article" date="2019" name="Commun. Biol.">
        <title>The bagworm genome reveals a unique fibroin gene that provides high tensile strength.</title>
        <authorList>
            <person name="Kono N."/>
            <person name="Nakamura H."/>
            <person name="Ohtoshi R."/>
            <person name="Tomita M."/>
            <person name="Numata K."/>
            <person name="Arakawa K."/>
        </authorList>
    </citation>
    <scope>NUCLEOTIDE SEQUENCE [LARGE SCALE GENOMIC DNA]</scope>
</reference>
<name>A0A4C1UMR1_EUMVA</name>
<evidence type="ECO:0000313" key="1">
    <source>
        <dbReference type="EMBL" id="GBP27718.1"/>
    </source>
</evidence>
<evidence type="ECO:0000313" key="2">
    <source>
        <dbReference type="Proteomes" id="UP000299102"/>
    </source>
</evidence>
<dbReference type="EMBL" id="BGZK01000198">
    <property type="protein sequence ID" value="GBP27718.1"/>
    <property type="molecule type" value="Genomic_DNA"/>
</dbReference>
<organism evidence="1 2">
    <name type="scientific">Eumeta variegata</name>
    <name type="common">Bagworm moth</name>
    <name type="synonym">Eumeta japonica</name>
    <dbReference type="NCBI Taxonomy" id="151549"/>
    <lineage>
        <taxon>Eukaryota</taxon>
        <taxon>Metazoa</taxon>
        <taxon>Ecdysozoa</taxon>
        <taxon>Arthropoda</taxon>
        <taxon>Hexapoda</taxon>
        <taxon>Insecta</taxon>
        <taxon>Pterygota</taxon>
        <taxon>Neoptera</taxon>
        <taxon>Endopterygota</taxon>
        <taxon>Lepidoptera</taxon>
        <taxon>Glossata</taxon>
        <taxon>Ditrysia</taxon>
        <taxon>Tineoidea</taxon>
        <taxon>Psychidae</taxon>
        <taxon>Oiketicinae</taxon>
        <taxon>Eumeta</taxon>
    </lineage>
</organism>
<proteinExistence type="predicted"/>
<comment type="caution">
    <text evidence="1">The sequence shown here is derived from an EMBL/GenBank/DDBJ whole genome shotgun (WGS) entry which is preliminary data.</text>
</comment>